<feature type="compositionally biased region" description="Basic and acidic residues" evidence="1">
    <location>
        <begin position="68"/>
        <end position="80"/>
    </location>
</feature>
<dbReference type="Pfam" id="PF12223">
    <property type="entry name" value="DUF3602"/>
    <property type="match status" value="1"/>
</dbReference>
<protein>
    <submittedName>
        <fullName evidence="2">Uncharacterized protein</fullName>
    </submittedName>
</protein>
<evidence type="ECO:0000313" key="2">
    <source>
        <dbReference type="EMBL" id="RMY95419.1"/>
    </source>
</evidence>
<feature type="compositionally biased region" description="Basic and acidic residues" evidence="1">
    <location>
        <begin position="116"/>
        <end position="142"/>
    </location>
</feature>
<organism evidence="2 3">
    <name type="scientific">Hortaea werneckii</name>
    <name type="common">Black yeast</name>
    <name type="synonym">Cladosporium werneckii</name>
    <dbReference type="NCBI Taxonomy" id="91943"/>
    <lineage>
        <taxon>Eukaryota</taxon>
        <taxon>Fungi</taxon>
        <taxon>Dikarya</taxon>
        <taxon>Ascomycota</taxon>
        <taxon>Pezizomycotina</taxon>
        <taxon>Dothideomycetes</taxon>
        <taxon>Dothideomycetidae</taxon>
        <taxon>Mycosphaerellales</taxon>
        <taxon>Teratosphaeriaceae</taxon>
        <taxon>Hortaea</taxon>
    </lineage>
</organism>
<dbReference type="Proteomes" id="UP000281468">
    <property type="component" value="Unassembled WGS sequence"/>
</dbReference>
<accession>A0A3M7G2N2</accession>
<evidence type="ECO:0000256" key="1">
    <source>
        <dbReference type="SAM" id="MobiDB-lite"/>
    </source>
</evidence>
<dbReference type="PANTHER" id="PTHR34693">
    <property type="entry name" value="PROTEIN PAR32"/>
    <property type="match status" value="1"/>
</dbReference>
<comment type="caution">
    <text evidence="2">The sequence shown here is derived from an EMBL/GenBank/DDBJ whole genome shotgun (WGS) entry which is preliminary data.</text>
</comment>
<gene>
    <name evidence="2" type="ORF">D0862_08755</name>
</gene>
<proteinExistence type="predicted"/>
<dbReference type="EMBL" id="QWIQ01000304">
    <property type="protein sequence ID" value="RMY95419.1"/>
    <property type="molecule type" value="Genomic_DNA"/>
</dbReference>
<name>A0A3M7G2N2_HORWE</name>
<dbReference type="PANTHER" id="PTHR34693:SF5">
    <property type="match status" value="1"/>
</dbReference>
<dbReference type="InterPro" id="IPR053203">
    <property type="entry name" value="Cisplatin_resist-associated"/>
</dbReference>
<sequence>MPYGRGGAGNLQAVEQQNAKASADLEANQAAAESEHKGPLPSDYLDKEEQRYAHSGRGGAGNYYSPKELSETGHFSDAHRSHILGDGTQPPASSAAPNKSWGRGGVGNMTFGMADDEVRAAERRMQQEKTKAKLKADVEQGVKESLAMPQKAKLPGAEPY</sequence>
<dbReference type="InterPro" id="IPR022024">
    <property type="entry name" value="DUF3602"/>
</dbReference>
<feature type="region of interest" description="Disordered" evidence="1">
    <location>
        <begin position="1"/>
        <end position="160"/>
    </location>
</feature>
<dbReference type="AlphaFoldDB" id="A0A3M7G2N2"/>
<evidence type="ECO:0000313" key="3">
    <source>
        <dbReference type="Proteomes" id="UP000281468"/>
    </source>
</evidence>
<feature type="compositionally biased region" description="Basic and acidic residues" evidence="1">
    <location>
        <begin position="33"/>
        <end position="52"/>
    </location>
</feature>
<reference evidence="2 3" key="1">
    <citation type="journal article" date="2018" name="BMC Genomics">
        <title>Genomic evidence for intraspecific hybridization in a clonal and extremely halotolerant yeast.</title>
        <authorList>
            <person name="Gostincar C."/>
            <person name="Stajich J.E."/>
            <person name="Zupancic J."/>
            <person name="Zalar P."/>
            <person name="Gunde-Cimerman N."/>
        </authorList>
    </citation>
    <scope>NUCLEOTIDE SEQUENCE [LARGE SCALE GENOMIC DNA]</scope>
    <source>
        <strain evidence="2 3">EXF-171</strain>
    </source>
</reference>